<protein>
    <recommendedName>
        <fullName evidence="12">Bifunctional lysine-specific demethylase and histidyl-hydroxylase</fullName>
        <ecNumber evidence="12">1.14.11.-</ecNumber>
    </recommendedName>
</protein>
<keyword evidence="6 12" id="KW-0223">Dioxygenase</keyword>
<dbReference type="EMBL" id="FR796427">
    <property type="protein sequence ID" value="CAJ08208.1"/>
    <property type="molecule type" value="Genomic_DNA"/>
</dbReference>
<organism evidence="15 16">
    <name type="scientific">Leishmania major</name>
    <dbReference type="NCBI Taxonomy" id="5664"/>
    <lineage>
        <taxon>Eukaryota</taxon>
        <taxon>Discoba</taxon>
        <taxon>Euglenozoa</taxon>
        <taxon>Kinetoplastea</taxon>
        <taxon>Metakinetoplastina</taxon>
        <taxon>Trypanosomatida</taxon>
        <taxon>Trypanosomatidae</taxon>
        <taxon>Leishmaniinae</taxon>
        <taxon>Leishmania</taxon>
    </lineage>
</organism>
<keyword evidence="16" id="KW-1185">Reference proteome</keyword>
<evidence type="ECO:0000256" key="1">
    <source>
        <dbReference type="ARBA" id="ARBA00004123"/>
    </source>
</evidence>
<gene>
    <name evidence="15" type="ORF">LMJF_31_0240</name>
</gene>
<evidence type="ECO:0000313" key="16">
    <source>
        <dbReference type="Proteomes" id="UP000000542"/>
    </source>
</evidence>
<dbReference type="Gene3D" id="2.60.120.650">
    <property type="entry name" value="Cupin"/>
    <property type="match status" value="1"/>
</dbReference>
<keyword evidence="11 12" id="KW-0539">Nucleus</keyword>
<evidence type="ECO:0000256" key="9">
    <source>
        <dbReference type="ARBA" id="ARBA00023015"/>
    </source>
</evidence>
<dbReference type="PANTHER" id="PTHR13096:SF8">
    <property type="entry name" value="RIBOSOMAL OXYGENASE 1"/>
    <property type="match status" value="1"/>
</dbReference>
<keyword evidence="7 12" id="KW-0560">Oxidoreductase</keyword>
<dbReference type="InterPro" id="IPR039994">
    <property type="entry name" value="NO66-like"/>
</dbReference>
<dbReference type="KEGG" id="lma:LMJF_31_0240"/>
<dbReference type="AlphaFoldDB" id="Q4Q6P0"/>
<dbReference type="Gene3D" id="3.90.930.40">
    <property type="match status" value="1"/>
</dbReference>
<evidence type="ECO:0000259" key="14">
    <source>
        <dbReference type="PROSITE" id="PS51184"/>
    </source>
</evidence>
<dbReference type="Proteomes" id="UP000000542">
    <property type="component" value="Chromosome 31"/>
</dbReference>
<comment type="similarity">
    <text evidence="2">Belongs to the ROX family. NO66 subfamily.</text>
</comment>
<dbReference type="SUPFAM" id="SSF51197">
    <property type="entry name" value="Clavaminate synthase-like"/>
    <property type="match status" value="1"/>
</dbReference>
<feature type="compositionally biased region" description="Basic and acidic residues" evidence="13">
    <location>
        <begin position="126"/>
        <end position="141"/>
    </location>
</feature>
<keyword evidence="5" id="KW-0156">Chromatin regulator</keyword>
<dbReference type="VEuPathDB" id="TriTrypDB:LMJFC_310007800"/>
<evidence type="ECO:0000313" key="15">
    <source>
        <dbReference type="EMBL" id="CAJ08208.1"/>
    </source>
</evidence>
<dbReference type="InterPro" id="IPR003347">
    <property type="entry name" value="JmjC_dom"/>
</dbReference>
<keyword evidence="3" id="KW-0678">Repressor</keyword>
<dbReference type="GO" id="GO:0032453">
    <property type="term" value="F:histone H3K4 demethylase activity"/>
    <property type="evidence" value="ECO:0000318"/>
    <property type="project" value="GO_Central"/>
</dbReference>
<comment type="cofactor">
    <cofactor evidence="12">
        <name>Fe(2+)</name>
        <dbReference type="ChEBI" id="CHEBI:29033"/>
    </cofactor>
    <text evidence="12">Binds 1 Fe(2+) ion per subunit.</text>
</comment>
<dbReference type="EC" id="1.14.11.-" evidence="12"/>
<dbReference type="PROSITE" id="PS51184">
    <property type="entry name" value="JMJC"/>
    <property type="match status" value="1"/>
</dbReference>
<dbReference type="SMART" id="SM00558">
    <property type="entry name" value="JmjC"/>
    <property type="match status" value="1"/>
</dbReference>
<reference evidence="15 16" key="2">
    <citation type="journal article" date="2011" name="Genome Res.">
        <title>Chromosome and gene copy number variation allow major structural change between species and strains of Leishmania.</title>
        <authorList>
            <person name="Rogers M.B."/>
            <person name="Hilley J.D."/>
            <person name="Dickens N.J."/>
            <person name="Wilkes J."/>
            <person name="Bates P.A."/>
            <person name="Depledge D.P."/>
            <person name="Harris D."/>
            <person name="Her Y."/>
            <person name="Herzyk P."/>
            <person name="Imamura H."/>
            <person name="Otto T.D."/>
            <person name="Sanders M."/>
            <person name="Seeger K."/>
            <person name="Dujardin J.C."/>
            <person name="Berriman M."/>
            <person name="Smith D.F."/>
            <person name="Hertz-Fowler C."/>
            <person name="Mottram J.C."/>
        </authorList>
    </citation>
    <scope>NUCLEOTIDE SEQUENCE [LARGE SCALE GENOMIC DNA]</scope>
    <source>
        <strain evidence="16">MHOM/IL/81/Friedlin</strain>
    </source>
</reference>
<dbReference type="eggNOG" id="KOG3706">
    <property type="taxonomic scope" value="Eukaryota"/>
</dbReference>
<evidence type="ECO:0000256" key="3">
    <source>
        <dbReference type="ARBA" id="ARBA00022491"/>
    </source>
</evidence>
<keyword evidence="10 12" id="KW-0804">Transcription</keyword>
<comment type="subcellular location">
    <subcellularLocation>
        <location evidence="1 12">Nucleus</location>
    </subcellularLocation>
</comment>
<dbReference type="VEuPathDB" id="TriTrypDB:LmjF.31.0240"/>
<dbReference type="FunFam" id="2.60.120.650:FF:000073">
    <property type="entry name" value="Cupin_superfamily_protein/Cupin-like_domain_containing_protein_-_putative"/>
    <property type="match status" value="1"/>
</dbReference>
<feature type="domain" description="JmjC" evidence="14">
    <location>
        <begin position="265"/>
        <end position="412"/>
    </location>
</feature>
<keyword evidence="8 12" id="KW-0408">Iron</keyword>
<evidence type="ECO:0000256" key="12">
    <source>
        <dbReference type="RuleBase" id="RU366061"/>
    </source>
</evidence>
<dbReference type="GO" id="GO:0051864">
    <property type="term" value="F:histone H3K36 demethylase activity"/>
    <property type="evidence" value="ECO:0000318"/>
    <property type="project" value="GO_Central"/>
</dbReference>
<dbReference type="Gene3D" id="1.10.10.1500">
    <property type="entry name" value="JmjC domain-containing ribosomal oxygenase (ROX), dimer domain"/>
    <property type="match status" value="1"/>
</dbReference>
<evidence type="ECO:0000256" key="6">
    <source>
        <dbReference type="ARBA" id="ARBA00022964"/>
    </source>
</evidence>
<evidence type="ECO:0000256" key="11">
    <source>
        <dbReference type="ARBA" id="ARBA00023242"/>
    </source>
</evidence>
<accession>Q4Q6P0</accession>
<dbReference type="VEuPathDB" id="TriTrypDB:LMJLV39_310007600"/>
<dbReference type="Pfam" id="PF08007">
    <property type="entry name" value="JmjC_2"/>
    <property type="match status" value="1"/>
</dbReference>
<evidence type="ECO:0000256" key="4">
    <source>
        <dbReference type="ARBA" id="ARBA00022723"/>
    </source>
</evidence>
<dbReference type="VEuPathDB" id="TriTrypDB:LMJSD75_310007600"/>
<dbReference type="GO" id="GO:0005730">
    <property type="term" value="C:nucleolus"/>
    <property type="evidence" value="ECO:0000318"/>
    <property type="project" value="GO_Central"/>
</dbReference>
<dbReference type="HOGENOM" id="CLU_438373_0_0_1"/>
<keyword evidence="4 12" id="KW-0479">Metal-binding</keyword>
<name>Q4Q6P0_LEIMA</name>
<sequence>MFSPHVHLRMLAHCPPRRTRCGPLHGELKSPRSSLYFHRSENQRLACPHNVDVDVEVYLVVELTHRYPRQGCCLPAVTTTTPLFPFSLCVSLLRSRHCTALEPERLRTQSPTGKHAMTKAASLKKGSGDKRAREASLQEATARKVKVETAAMLPKASHDSQAHPNLFSWLLNTSRGEFFRKYFERKHLVASHGSGEYFASGLPGVVPPVNWSTERMLEHVKTHPSRYGADLDIVKFDPKLKRRVSYRTKGLVDAAELEACMKDGWSVRFLRPNEFIESNSAFIGCIEKEFNCYCGANSYWTPANSQGFAPHYDDVDVFFLQLEGEKLWCLYDPPEDVDVLARHSSEDYAPERFPTPKHTITLKAGDVLYMPRGTVHQGKTTLKTHSLHITFSANQMNSWADFMSRAAQYTVETLAANKLEWRRALPRDMPQVMGEVNNPVFRDTHGLPALSANQQDHRANLQTKVREMVAELTLLLTDEVNMDVCADVYGKDTIQKLQPPSRTYSGAAPASRKLSHASRVRLISRNCMRLLLNVPGEARVYHIGQNSTVCLAGELGELRFEADFAPAIATLLSSYPKTMPVSALPFPGFDNSDDVAENQLLLVETLRDAGLLHVGSSAKGNAPS</sequence>
<proteinExistence type="inferred from homology"/>
<reference evidence="15 16" key="1">
    <citation type="journal article" date="2005" name="Science">
        <title>The genome of the kinetoplastid parasite, Leishmania major.</title>
        <authorList>
            <person name="Ivens A.C."/>
            <person name="Peacock C.S."/>
            <person name="Worthey E.A."/>
            <person name="Murphy L."/>
            <person name="Aggarwal G."/>
            <person name="Berriman M."/>
            <person name="Sisk E."/>
            <person name="Rajandream M.A."/>
            <person name="Adlem E."/>
            <person name="Aert R."/>
            <person name="Anupama A."/>
            <person name="Apostolou Z."/>
            <person name="Attipoe P."/>
            <person name="Bason N."/>
            <person name="Bauser C."/>
            <person name="Beck A."/>
            <person name="Beverley S.M."/>
            <person name="Bianchettin G."/>
            <person name="Borzym K."/>
            <person name="Bothe G."/>
            <person name="Bruschi C.V."/>
            <person name="Collins M."/>
            <person name="Cadag E."/>
            <person name="Ciarloni L."/>
            <person name="Clayton C."/>
            <person name="Coulson R.M."/>
            <person name="Cronin A."/>
            <person name="Cruz A.K."/>
            <person name="Davies R.M."/>
            <person name="De Gaudenzi J."/>
            <person name="Dobson D.E."/>
            <person name="Duesterhoeft A."/>
            <person name="Fazelina G."/>
            <person name="Fosker N."/>
            <person name="Frasch A.C."/>
            <person name="Fraser A."/>
            <person name="Fuchs M."/>
            <person name="Gabel C."/>
            <person name="Goble A."/>
            <person name="Goffeau A."/>
            <person name="Harris D."/>
            <person name="Hertz-Fowler C."/>
            <person name="Hilbert H."/>
            <person name="Horn D."/>
            <person name="Huang Y."/>
            <person name="Klages S."/>
            <person name="Knights A."/>
            <person name="Kube M."/>
            <person name="Larke N."/>
            <person name="Litvin L."/>
            <person name="Lord A."/>
            <person name="Louie T."/>
            <person name="Marra M."/>
            <person name="Masuy D."/>
            <person name="Matthews K."/>
            <person name="Michaeli S."/>
            <person name="Mottram J.C."/>
            <person name="Muller-Auer S."/>
            <person name="Munden H."/>
            <person name="Nelson S."/>
            <person name="Norbertczak H."/>
            <person name="Oliver K."/>
            <person name="O'neil S."/>
            <person name="Pentony M."/>
            <person name="Pohl T.M."/>
            <person name="Price C."/>
            <person name="Purnelle B."/>
            <person name="Quail M.A."/>
            <person name="Rabbinowitsch E."/>
            <person name="Reinhardt R."/>
            <person name="Rieger M."/>
            <person name="Rinta J."/>
            <person name="Robben J."/>
            <person name="Robertson L."/>
            <person name="Ruiz J.C."/>
            <person name="Rutter S."/>
            <person name="Saunders D."/>
            <person name="Schafer M."/>
            <person name="Schein J."/>
            <person name="Schwartz D.C."/>
            <person name="Seeger K."/>
            <person name="Seyler A."/>
            <person name="Sharp S."/>
            <person name="Shin H."/>
            <person name="Sivam D."/>
            <person name="Squares R."/>
            <person name="Squares S."/>
            <person name="Tosato V."/>
            <person name="Vogt C."/>
            <person name="Volckaert G."/>
            <person name="Wambutt R."/>
            <person name="Warren T."/>
            <person name="Wedler H."/>
            <person name="Woodward J."/>
            <person name="Zhou S."/>
            <person name="Zimmermann W."/>
            <person name="Smith D.F."/>
            <person name="Blackwell J.M."/>
            <person name="Stuart K.D."/>
            <person name="Barrell B."/>
            <person name="Myler P.J."/>
        </authorList>
    </citation>
    <scope>NUCLEOTIDE SEQUENCE [LARGE SCALE GENOMIC DNA]</scope>
    <source>
        <strain evidence="16">MHOM/IL/81/Friedlin</strain>
    </source>
</reference>
<dbReference type="PANTHER" id="PTHR13096">
    <property type="entry name" value="MINA53 MYC INDUCED NUCLEAR ANTIGEN"/>
    <property type="match status" value="1"/>
</dbReference>
<dbReference type="GeneID" id="5653949"/>
<dbReference type="InterPro" id="IPR049043">
    <property type="entry name" value="WHD_RIOX1"/>
</dbReference>
<dbReference type="STRING" id="5664.Q4Q6P0"/>
<dbReference type="RefSeq" id="XP_001685008.1">
    <property type="nucleotide sequence ID" value="XM_001684956.1"/>
</dbReference>
<dbReference type="InParanoid" id="Q4Q6P0"/>
<feature type="region of interest" description="Disordered" evidence="13">
    <location>
        <begin position="106"/>
        <end position="141"/>
    </location>
</feature>
<dbReference type="Pfam" id="PF21233">
    <property type="entry name" value="WHD_RIOX1"/>
    <property type="match status" value="1"/>
</dbReference>
<evidence type="ECO:0000256" key="10">
    <source>
        <dbReference type="ARBA" id="ARBA00023163"/>
    </source>
</evidence>
<comment type="function">
    <text evidence="12">Oxygenase that can act as both a histone lysine demethylase and a ribosomal histidine hydroxylase.</text>
</comment>
<keyword evidence="9 12" id="KW-0805">Transcription regulation</keyword>
<evidence type="ECO:0000256" key="8">
    <source>
        <dbReference type="ARBA" id="ARBA00023004"/>
    </source>
</evidence>
<evidence type="ECO:0000256" key="5">
    <source>
        <dbReference type="ARBA" id="ARBA00022853"/>
    </source>
</evidence>
<dbReference type="OMA" id="YLEYMGV"/>
<evidence type="ECO:0000256" key="2">
    <source>
        <dbReference type="ARBA" id="ARBA00010309"/>
    </source>
</evidence>
<evidence type="ECO:0000256" key="7">
    <source>
        <dbReference type="ARBA" id="ARBA00023002"/>
    </source>
</evidence>
<dbReference type="GO" id="GO:0005506">
    <property type="term" value="F:iron ion binding"/>
    <property type="evidence" value="ECO:0007669"/>
    <property type="project" value="UniProtKB-UniRule"/>
</dbReference>
<evidence type="ECO:0000256" key="13">
    <source>
        <dbReference type="SAM" id="MobiDB-lite"/>
    </source>
</evidence>